<organism evidence="1 2">
    <name type="scientific">Datura stramonium</name>
    <name type="common">Jimsonweed</name>
    <name type="synonym">Common thornapple</name>
    <dbReference type="NCBI Taxonomy" id="4076"/>
    <lineage>
        <taxon>Eukaryota</taxon>
        <taxon>Viridiplantae</taxon>
        <taxon>Streptophyta</taxon>
        <taxon>Embryophyta</taxon>
        <taxon>Tracheophyta</taxon>
        <taxon>Spermatophyta</taxon>
        <taxon>Magnoliopsida</taxon>
        <taxon>eudicotyledons</taxon>
        <taxon>Gunneridae</taxon>
        <taxon>Pentapetalae</taxon>
        <taxon>asterids</taxon>
        <taxon>lamiids</taxon>
        <taxon>Solanales</taxon>
        <taxon>Solanaceae</taxon>
        <taxon>Solanoideae</taxon>
        <taxon>Datureae</taxon>
        <taxon>Datura</taxon>
    </lineage>
</organism>
<accession>A0ABS8VHE9</accession>
<gene>
    <name evidence="1" type="ORF">HAX54_034353</name>
</gene>
<feature type="non-terminal residue" evidence="1">
    <location>
        <position position="1"/>
    </location>
</feature>
<sequence length="56" mass="6346">GTLEGNSSDLRTADWETQKADPLRFIAEDRPKSEAFYVPFTKRSNEYVGAFSIAFD</sequence>
<dbReference type="Proteomes" id="UP000823775">
    <property type="component" value="Unassembled WGS sequence"/>
</dbReference>
<proteinExistence type="predicted"/>
<protein>
    <submittedName>
        <fullName evidence="1">Uncharacterized protein</fullName>
    </submittedName>
</protein>
<dbReference type="EMBL" id="JACEIK010004437">
    <property type="protein sequence ID" value="MCD9645444.1"/>
    <property type="molecule type" value="Genomic_DNA"/>
</dbReference>
<evidence type="ECO:0000313" key="2">
    <source>
        <dbReference type="Proteomes" id="UP000823775"/>
    </source>
</evidence>
<keyword evidence="2" id="KW-1185">Reference proteome</keyword>
<comment type="caution">
    <text evidence="1">The sequence shown here is derived from an EMBL/GenBank/DDBJ whole genome shotgun (WGS) entry which is preliminary data.</text>
</comment>
<reference evidence="1 2" key="1">
    <citation type="journal article" date="2021" name="BMC Genomics">
        <title>Datura genome reveals duplications of psychoactive alkaloid biosynthetic genes and high mutation rate following tissue culture.</title>
        <authorList>
            <person name="Rajewski A."/>
            <person name="Carter-House D."/>
            <person name="Stajich J."/>
            <person name="Litt A."/>
        </authorList>
    </citation>
    <scope>NUCLEOTIDE SEQUENCE [LARGE SCALE GENOMIC DNA]</scope>
    <source>
        <strain evidence="1">AR-01</strain>
    </source>
</reference>
<name>A0ABS8VHE9_DATST</name>
<evidence type="ECO:0000313" key="1">
    <source>
        <dbReference type="EMBL" id="MCD9645444.1"/>
    </source>
</evidence>